<dbReference type="InterPro" id="IPR036052">
    <property type="entry name" value="TrpB-like_PALP_sf"/>
</dbReference>
<gene>
    <name evidence="4" type="ORF">EB796_000073</name>
</gene>
<dbReference type="Gene3D" id="3.40.50.1100">
    <property type="match status" value="1"/>
</dbReference>
<accession>A0A7J7KU56</accession>
<sequence length="195" mass="21849">MQELADQIEKEKGETSHLIYLNGCQDMGMWGYIQLEFDDIVCAYGSGRTVSGLAIANYLCGMPYRLHGIVVGDSKEDYYRNTVQDHLNELGLHDVSVDDVISLYFNYVIPEYGMNIPCQLELMAKSATQTGVILDNTYTAKAAFGMKDLMQNKPEVFKGKRILFLHTGGLPSLQTEARINTLLPYLTKSKVTFVS</sequence>
<dbReference type="PANTHER" id="PTHR43780">
    <property type="entry name" value="1-AMINOCYCLOPROPANE-1-CARBOXYLATE DEAMINASE-RELATED"/>
    <property type="match status" value="1"/>
</dbReference>
<keyword evidence="5" id="KW-1185">Reference proteome</keyword>
<dbReference type="OrthoDB" id="10266364at2759"/>
<evidence type="ECO:0000313" key="4">
    <source>
        <dbReference type="EMBL" id="KAF6041618.1"/>
    </source>
</evidence>
<dbReference type="Proteomes" id="UP000593567">
    <property type="component" value="Unassembled WGS sequence"/>
</dbReference>
<dbReference type="GO" id="GO:0019148">
    <property type="term" value="F:D-cysteine desulfhydrase activity"/>
    <property type="evidence" value="ECO:0007669"/>
    <property type="project" value="TreeGrafter"/>
</dbReference>
<evidence type="ECO:0000313" key="5">
    <source>
        <dbReference type="Proteomes" id="UP000593567"/>
    </source>
</evidence>
<evidence type="ECO:0000256" key="3">
    <source>
        <dbReference type="ARBA" id="ARBA00022898"/>
    </source>
</evidence>
<protein>
    <submittedName>
        <fullName evidence="4">Uncharacterized protein</fullName>
    </submittedName>
</protein>
<evidence type="ECO:0000256" key="2">
    <source>
        <dbReference type="ARBA" id="ARBA00008639"/>
    </source>
</evidence>
<evidence type="ECO:0000256" key="1">
    <source>
        <dbReference type="ARBA" id="ARBA00001933"/>
    </source>
</evidence>
<reference evidence="4" key="1">
    <citation type="submission" date="2020-06" db="EMBL/GenBank/DDBJ databases">
        <title>Draft genome of Bugula neritina, a colonial animal packing powerful symbionts and potential medicines.</title>
        <authorList>
            <person name="Rayko M."/>
        </authorList>
    </citation>
    <scope>NUCLEOTIDE SEQUENCE [LARGE SCALE GENOMIC DNA]</scope>
    <source>
        <strain evidence="4">Kwan_BN1</strain>
    </source>
</reference>
<organism evidence="4 5">
    <name type="scientific">Bugula neritina</name>
    <name type="common">Brown bryozoan</name>
    <name type="synonym">Sertularia neritina</name>
    <dbReference type="NCBI Taxonomy" id="10212"/>
    <lineage>
        <taxon>Eukaryota</taxon>
        <taxon>Metazoa</taxon>
        <taxon>Spiralia</taxon>
        <taxon>Lophotrochozoa</taxon>
        <taxon>Bryozoa</taxon>
        <taxon>Gymnolaemata</taxon>
        <taxon>Cheilostomatida</taxon>
        <taxon>Flustrina</taxon>
        <taxon>Buguloidea</taxon>
        <taxon>Bugulidae</taxon>
        <taxon>Bugula</taxon>
    </lineage>
</organism>
<comment type="caution">
    <text evidence="4">The sequence shown here is derived from an EMBL/GenBank/DDBJ whole genome shotgun (WGS) entry which is preliminary data.</text>
</comment>
<comment type="cofactor">
    <cofactor evidence="1">
        <name>pyridoxal 5'-phosphate</name>
        <dbReference type="ChEBI" id="CHEBI:597326"/>
    </cofactor>
</comment>
<comment type="similarity">
    <text evidence="2">Belongs to the ACC deaminase/D-cysteine desulfhydrase family.</text>
</comment>
<name>A0A7J7KU56_BUGNE</name>
<dbReference type="AlphaFoldDB" id="A0A7J7KU56"/>
<dbReference type="PANTHER" id="PTHR43780:SF2">
    <property type="entry name" value="1-AMINOCYCLOPROPANE-1-CARBOXYLATE DEAMINASE-RELATED"/>
    <property type="match status" value="1"/>
</dbReference>
<dbReference type="EMBL" id="VXIV02000015">
    <property type="protein sequence ID" value="KAF6041618.1"/>
    <property type="molecule type" value="Genomic_DNA"/>
</dbReference>
<dbReference type="SUPFAM" id="SSF53686">
    <property type="entry name" value="Tryptophan synthase beta subunit-like PLP-dependent enzymes"/>
    <property type="match status" value="1"/>
</dbReference>
<keyword evidence="3" id="KW-0663">Pyridoxal phosphate</keyword>
<proteinExistence type="inferred from homology"/>
<dbReference type="InterPro" id="IPR027278">
    <property type="entry name" value="ACCD_DCysDesulf"/>
</dbReference>